<organism evidence="2 3">
    <name type="scientific">Candidatus Staskawiczbacteria bacterium RIFOXYD1_FULL_32_13</name>
    <dbReference type="NCBI Taxonomy" id="1802234"/>
    <lineage>
        <taxon>Bacteria</taxon>
        <taxon>Candidatus Staskawicziibacteriota</taxon>
    </lineage>
</organism>
<evidence type="ECO:0000313" key="3">
    <source>
        <dbReference type="Proteomes" id="UP000178935"/>
    </source>
</evidence>
<dbReference type="EMBL" id="MHPU01000007">
    <property type="protein sequence ID" value="OGZ89455.1"/>
    <property type="molecule type" value="Genomic_DNA"/>
</dbReference>
<name>A0A1G2JQQ3_9BACT</name>
<feature type="compositionally biased region" description="Polar residues" evidence="1">
    <location>
        <begin position="51"/>
        <end position="63"/>
    </location>
</feature>
<evidence type="ECO:0000256" key="1">
    <source>
        <dbReference type="SAM" id="MobiDB-lite"/>
    </source>
</evidence>
<feature type="compositionally biased region" description="Pro residues" evidence="1">
    <location>
        <begin position="10"/>
        <end position="20"/>
    </location>
</feature>
<evidence type="ECO:0000313" key="2">
    <source>
        <dbReference type="EMBL" id="OGZ89455.1"/>
    </source>
</evidence>
<dbReference type="AlphaFoldDB" id="A0A1G2JQQ3"/>
<gene>
    <name evidence="2" type="ORF">A2561_01605</name>
</gene>
<sequence>MIMISRPNIPSMPPSRPTPPSKNIVRGSELSPRQRIMQKPNAIHSTGPIDDNSQFNITYGNNN</sequence>
<feature type="region of interest" description="Disordered" evidence="1">
    <location>
        <begin position="1"/>
        <end position="63"/>
    </location>
</feature>
<reference evidence="2 3" key="1">
    <citation type="journal article" date="2016" name="Nat. Commun.">
        <title>Thousands of microbial genomes shed light on interconnected biogeochemical processes in an aquifer system.</title>
        <authorList>
            <person name="Anantharaman K."/>
            <person name="Brown C.T."/>
            <person name="Hug L.A."/>
            <person name="Sharon I."/>
            <person name="Castelle C.J."/>
            <person name="Probst A.J."/>
            <person name="Thomas B.C."/>
            <person name="Singh A."/>
            <person name="Wilkins M.J."/>
            <person name="Karaoz U."/>
            <person name="Brodie E.L."/>
            <person name="Williams K.H."/>
            <person name="Hubbard S.S."/>
            <person name="Banfield J.F."/>
        </authorList>
    </citation>
    <scope>NUCLEOTIDE SEQUENCE [LARGE SCALE GENOMIC DNA]</scope>
</reference>
<accession>A0A1G2JQQ3</accession>
<proteinExistence type="predicted"/>
<protein>
    <submittedName>
        <fullName evidence="2">Uncharacterized protein</fullName>
    </submittedName>
</protein>
<dbReference type="Proteomes" id="UP000178935">
    <property type="component" value="Unassembled WGS sequence"/>
</dbReference>
<comment type="caution">
    <text evidence="2">The sequence shown here is derived from an EMBL/GenBank/DDBJ whole genome shotgun (WGS) entry which is preliminary data.</text>
</comment>